<dbReference type="EMBL" id="ACDY02000001">
    <property type="protein sequence ID" value="EEZ72612.1"/>
    <property type="molecule type" value="Genomic_DNA"/>
</dbReference>
<gene>
    <name evidence="2" type="ORF">NEICINOT_03044</name>
</gene>
<evidence type="ECO:0000256" key="1">
    <source>
        <dbReference type="SAM" id="Phobius"/>
    </source>
</evidence>
<reference evidence="2 3" key="1">
    <citation type="submission" date="2009-10" db="EMBL/GenBank/DDBJ databases">
        <authorList>
            <person name="Weinstock G."/>
            <person name="Sodergren E."/>
            <person name="Clifton S."/>
            <person name="Fulton L."/>
            <person name="Fulton B."/>
            <person name="Courtney L."/>
            <person name="Fronick C."/>
            <person name="Harrison M."/>
            <person name="Strong C."/>
            <person name="Farmer C."/>
            <person name="Delahaunty K."/>
            <person name="Markovic C."/>
            <person name="Hall O."/>
            <person name="Minx P."/>
            <person name="Tomlinson C."/>
            <person name="Mitreva M."/>
            <person name="Nelson J."/>
            <person name="Hou S."/>
            <person name="Wollam A."/>
            <person name="Pepin K.H."/>
            <person name="Johnson M."/>
            <person name="Bhonagiri V."/>
            <person name="Nash W.E."/>
            <person name="Warren W."/>
            <person name="Chinwalla A."/>
            <person name="Mardis E.R."/>
            <person name="Wilson R.K."/>
        </authorList>
    </citation>
    <scope>NUCLEOTIDE SEQUENCE [LARGE SCALE GENOMIC DNA]</scope>
    <source>
        <strain evidence="2 3">ATCC 14685</strain>
    </source>
</reference>
<organism evidence="2 3">
    <name type="scientific">Neisseria cinerea ATCC 14685</name>
    <dbReference type="NCBI Taxonomy" id="546262"/>
    <lineage>
        <taxon>Bacteria</taxon>
        <taxon>Pseudomonadati</taxon>
        <taxon>Pseudomonadota</taxon>
        <taxon>Betaproteobacteria</taxon>
        <taxon>Neisseriales</taxon>
        <taxon>Neisseriaceae</taxon>
        <taxon>Neisseria</taxon>
    </lineage>
</organism>
<evidence type="ECO:0000313" key="2">
    <source>
        <dbReference type="EMBL" id="EEZ72612.1"/>
    </source>
</evidence>
<proteinExistence type="predicted"/>
<comment type="caution">
    <text evidence="2">The sequence shown here is derived from an EMBL/GenBank/DDBJ whole genome shotgun (WGS) entry which is preliminary data.</text>
</comment>
<feature type="transmembrane region" description="Helical" evidence="1">
    <location>
        <begin position="64"/>
        <end position="85"/>
    </location>
</feature>
<dbReference type="AlphaFoldDB" id="D0W079"/>
<sequence length="87" mass="10024">MNSGYSTKFYEIGNRTVPSTNAICPQQKPKICRQKNFRNKKFTNNKFSAQKTKFPGFLRKNADILVFQTASVFSIMAAFLFPFYVLP</sequence>
<dbReference type="Proteomes" id="UP000003294">
    <property type="component" value="Unassembled WGS sequence"/>
</dbReference>
<evidence type="ECO:0000313" key="3">
    <source>
        <dbReference type="Proteomes" id="UP000003294"/>
    </source>
</evidence>
<protein>
    <submittedName>
        <fullName evidence="2">Uncharacterized protein</fullName>
    </submittedName>
</protein>
<accession>D0W079</accession>
<name>D0W079_NEICI</name>
<keyword evidence="1" id="KW-1133">Transmembrane helix</keyword>
<keyword evidence="1" id="KW-0812">Transmembrane</keyword>
<keyword evidence="1" id="KW-0472">Membrane</keyword>